<gene>
    <name evidence="2" type="ORF">HDA45_004823</name>
</gene>
<feature type="region of interest" description="Disordered" evidence="1">
    <location>
        <begin position="1"/>
        <end position="47"/>
    </location>
</feature>
<accession>A0A841B3R2</accession>
<protein>
    <submittedName>
        <fullName evidence="2">Uncharacterized protein</fullName>
    </submittedName>
</protein>
<organism evidence="2 3">
    <name type="scientific">Amycolatopsis umgeniensis</name>
    <dbReference type="NCBI Taxonomy" id="336628"/>
    <lineage>
        <taxon>Bacteria</taxon>
        <taxon>Bacillati</taxon>
        <taxon>Actinomycetota</taxon>
        <taxon>Actinomycetes</taxon>
        <taxon>Pseudonocardiales</taxon>
        <taxon>Pseudonocardiaceae</taxon>
        <taxon>Amycolatopsis</taxon>
    </lineage>
</organism>
<evidence type="ECO:0000313" key="2">
    <source>
        <dbReference type="EMBL" id="MBB5854736.1"/>
    </source>
</evidence>
<evidence type="ECO:0000313" key="3">
    <source>
        <dbReference type="Proteomes" id="UP000580861"/>
    </source>
</evidence>
<evidence type="ECO:0000256" key="1">
    <source>
        <dbReference type="SAM" id="MobiDB-lite"/>
    </source>
</evidence>
<proteinExistence type="predicted"/>
<dbReference type="EMBL" id="JACHMX010000001">
    <property type="protein sequence ID" value="MBB5854736.1"/>
    <property type="molecule type" value="Genomic_DNA"/>
</dbReference>
<dbReference type="AlphaFoldDB" id="A0A841B3R2"/>
<keyword evidence="3" id="KW-1185">Reference proteome</keyword>
<sequence length="47" mass="5486">MTARIPQGNEGTNRAQARRNDRRHQQPFPGRSTPVRRSIGVPRRRSY</sequence>
<reference evidence="2 3" key="1">
    <citation type="submission" date="2020-08" db="EMBL/GenBank/DDBJ databases">
        <title>Sequencing the genomes of 1000 actinobacteria strains.</title>
        <authorList>
            <person name="Klenk H.-P."/>
        </authorList>
    </citation>
    <scope>NUCLEOTIDE SEQUENCE [LARGE SCALE GENOMIC DNA]</scope>
    <source>
        <strain evidence="2 3">DSM 45272</strain>
    </source>
</reference>
<dbReference type="RefSeq" id="WP_161780884.1">
    <property type="nucleotide sequence ID" value="NZ_JACHMX010000001.1"/>
</dbReference>
<name>A0A841B3R2_9PSEU</name>
<dbReference type="Proteomes" id="UP000580861">
    <property type="component" value="Unassembled WGS sequence"/>
</dbReference>
<comment type="caution">
    <text evidence="2">The sequence shown here is derived from an EMBL/GenBank/DDBJ whole genome shotgun (WGS) entry which is preliminary data.</text>
</comment>